<dbReference type="GO" id="GO:0005044">
    <property type="term" value="F:scavenger receptor activity"/>
    <property type="evidence" value="ECO:0007669"/>
    <property type="project" value="TreeGrafter"/>
</dbReference>
<evidence type="ECO:0000256" key="4">
    <source>
        <dbReference type="ARBA" id="ARBA00022989"/>
    </source>
</evidence>
<dbReference type="EMBL" id="MNPL01005953">
    <property type="protein sequence ID" value="OQR75703.1"/>
    <property type="molecule type" value="Genomic_DNA"/>
</dbReference>
<sequence length="176" mass="19956">MELTPVRIAVFFSIALFVAICFGAYPLVPDVIRAIARTRLALVPGSATADQSKALPVNITQRVYMFNITNYSAFMDKGAVPNVRQLGPYTFASEWVKNLSWNGDQLLFRENRTFYFLPDLSNGTLDDEIVTVDLVVVGAIQMVDKLPERIQKFIRPLLDLRPILCKHKVREFLYEG</sequence>
<dbReference type="AlphaFoldDB" id="A0A1V9XQK1"/>
<name>A0A1V9XQK1_9ACAR</name>
<feature type="transmembrane region" description="Helical" evidence="7">
    <location>
        <begin position="6"/>
        <end position="28"/>
    </location>
</feature>
<evidence type="ECO:0000256" key="2">
    <source>
        <dbReference type="ARBA" id="ARBA00010532"/>
    </source>
</evidence>
<accession>A0A1V9XQK1</accession>
<keyword evidence="5 7" id="KW-0472">Membrane</keyword>
<dbReference type="GO" id="GO:0016020">
    <property type="term" value="C:membrane"/>
    <property type="evidence" value="ECO:0007669"/>
    <property type="project" value="UniProtKB-SubCell"/>
</dbReference>
<evidence type="ECO:0000256" key="1">
    <source>
        <dbReference type="ARBA" id="ARBA00004370"/>
    </source>
</evidence>
<dbReference type="PANTHER" id="PTHR11923:SF51">
    <property type="entry name" value="LYSOSOME MEMBRANE PROTEIN 2"/>
    <property type="match status" value="1"/>
</dbReference>
<dbReference type="GO" id="GO:0005737">
    <property type="term" value="C:cytoplasm"/>
    <property type="evidence" value="ECO:0007669"/>
    <property type="project" value="TreeGrafter"/>
</dbReference>
<dbReference type="STRING" id="418985.A0A1V9XQK1"/>
<comment type="subcellular location">
    <subcellularLocation>
        <location evidence="1">Membrane</location>
    </subcellularLocation>
</comment>
<dbReference type="OrthoDB" id="514335at2759"/>
<evidence type="ECO:0000256" key="3">
    <source>
        <dbReference type="ARBA" id="ARBA00022692"/>
    </source>
</evidence>
<keyword evidence="4 7" id="KW-1133">Transmembrane helix</keyword>
<keyword evidence="6" id="KW-0325">Glycoprotein</keyword>
<comment type="caution">
    <text evidence="8">The sequence shown here is derived from an EMBL/GenBank/DDBJ whole genome shotgun (WGS) entry which is preliminary data.</text>
</comment>
<evidence type="ECO:0000313" key="9">
    <source>
        <dbReference type="Proteomes" id="UP000192247"/>
    </source>
</evidence>
<dbReference type="InterPro" id="IPR002159">
    <property type="entry name" value="CD36_fam"/>
</dbReference>
<proteinExistence type="inferred from homology"/>
<dbReference type="InParanoid" id="A0A1V9XQK1"/>
<evidence type="ECO:0000256" key="6">
    <source>
        <dbReference type="ARBA" id="ARBA00023180"/>
    </source>
</evidence>
<evidence type="ECO:0000313" key="8">
    <source>
        <dbReference type="EMBL" id="OQR75703.1"/>
    </source>
</evidence>
<organism evidence="8 9">
    <name type="scientific">Tropilaelaps mercedesae</name>
    <dbReference type="NCBI Taxonomy" id="418985"/>
    <lineage>
        <taxon>Eukaryota</taxon>
        <taxon>Metazoa</taxon>
        <taxon>Ecdysozoa</taxon>
        <taxon>Arthropoda</taxon>
        <taxon>Chelicerata</taxon>
        <taxon>Arachnida</taxon>
        <taxon>Acari</taxon>
        <taxon>Parasitiformes</taxon>
        <taxon>Mesostigmata</taxon>
        <taxon>Gamasina</taxon>
        <taxon>Dermanyssoidea</taxon>
        <taxon>Laelapidae</taxon>
        <taxon>Tropilaelaps</taxon>
    </lineage>
</organism>
<evidence type="ECO:0000256" key="5">
    <source>
        <dbReference type="ARBA" id="ARBA00023136"/>
    </source>
</evidence>
<dbReference type="Proteomes" id="UP000192247">
    <property type="component" value="Unassembled WGS sequence"/>
</dbReference>
<reference evidence="8 9" key="1">
    <citation type="journal article" date="2017" name="Gigascience">
        <title>Draft genome of the honey bee ectoparasitic mite, Tropilaelaps mercedesae, is shaped by the parasitic life history.</title>
        <authorList>
            <person name="Dong X."/>
            <person name="Armstrong S.D."/>
            <person name="Xia D."/>
            <person name="Makepeace B.L."/>
            <person name="Darby A.C."/>
            <person name="Kadowaki T."/>
        </authorList>
    </citation>
    <scope>NUCLEOTIDE SEQUENCE [LARGE SCALE GENOMIC DNA]</scope>
    <source>
        <strain evidence="8">Wuxi-XJTLU</strain>
    </source>
</reference>
<keyword evidence="9" id="KW-1185">Reference proteome</keyword>
<dbReference type="PANTHER" id="PTHR11923">
    <property type="entry name" value="SCAVENGER RECEPTOR CLASS B TYPE-1 SR-B1"/>
    <property type="match status" value="1"/>
</dbReference>
<dbReference type="Pfam" id="PF01130">
    <property type="entry name" value="CD36"/>
    <property type="match status" value="1"/>
</dbReference>
<gene>
    <name evidence="8" type="ORF">BIW11_08248</name>
</gene>
<feature type="non-terminal residue" evidence="8">
    <location>
        <position position="176"/>
    </location>
</feature>
<keyword evidence="3 7" id="KW-0812">Transmembrane</keyword>
<evidence type="ECO:0000256" key="7">
    <source>
        <dbReference type="SAM" id="Phobius"/>
    </source>
</evidence>
<comment type="similarity">
    <text evidence="2">Belongs to the CD36 family.</text>
</comment>
<protein>
    <submittedName>
        <fullName evidence="8">Scavenger receptor class B member 1-like</fullName>
    </submittedName>
</protein>
<keyword evidence="8" id="KW-0675">Receptor</keyword>